<sequence length="477" mass="54607">MCALPVATATLPTTTTTTTSTHHTGSNNKRRGIVDWNTFYKNGYPKEVIVIDDDSPAPLPPAQCTRSKRKRLHQEENPIVIPKKRVQQAELPAANLKYPCIDDKDGHLIFRANYILKGRYKSVAELGKGTFGQVFKCKDLVFGDYVAVKVIRAVPKYREASKIEIRVLETLKENDPSNQYQCIQLRSTFTHYDHVCMVFDMLDQSVFDFLKFNDFHPFPLAHVQEMARQILQSVAYLHDQKLVHTDLKPENIMLINSASRTATVRTIENGKEQKWVKQVLLNAEIQLIDFGSATFEDEYHSSIVSTRHYRAPEIILGTGWSYPCDVWSIGCVLVELYTGDALFQTHENLEHLAMMEVVLGKFPSQIIRNASPDAKKYFYNGRTRYPDKSTSYKSREYFADTKPLAEKISPTTQYNRLFLDLLRKMLMYDPKKRITPRQALDHPFLHTRFDEFGHVDEPTPPPSSAEESSSSSSSFHG</sequence>
<evidence type="ECO:0000256" key="6">
    <source>
        <dbReference type="PROSITE-ProRule" id="PRU10141"/>
    </source>
</evidence>
<reference evidence="10" key="1">
    <citation type="journal article" date="2022" name="IScience">
        <title>Evolution of zygomycete secretomes and the origins of terrestrial fungal ecologies.</title>
        <authorList>
            <person name="Chang Y."/>
            <person name="Wang Y."/>
            <person name="Mondo S."/>
            <person name="Ahrendt S."/>
            <person name="Andreopoulos W."/>
            <person name="Barry K."/>
            <person name="Beard J."/>
            <person name="Benny G.L."/>
            <person name="Blankenship S."/>
            <person name="Bonito G."/>
            <person name="Cuomo C."/>
            <person name="Desiro A."/>
            <person name="Gervers K.A."/>
            <person name="Hundley H."/>
            <person name="Kuo A."/>
            <person name="LaButti K."/>
            <person name="Lang B.F."/>
            <person name="Lipzen A."/>
            <person name="O'Donnell K."/>
            <person name="Pangilinan J."/>
            <person name="Reynolds N."/>
            <person name="Sandor L."/>
            <person name="Smith M.E."/>
            <person name="Tsang A."/>
            <person name="Grigoriev I.V."/>
            <person name="Stajich J.E."/>
            <person name="Spatafora J.W."/>
        </authorList>
    </citation>
    <scope>NUCLEOTIDE SEQUENCE</scope>
    <source>
        <strain evidence="10">RSA 2281</strain>
    </source>
</reference>
<comment type="caution">
    <text evidence="10">The sequence shown here is derived from an EMBL/GenBank/DDBJ whole genome shotgun (WGS) entry which is preliminary data.</text>
</comment>
<dbReference type="SMART" id="SM00220">
    <property type="entry name" value="S_TKc"/>
    <property type="match status" value="1"/>
</dbReference>
<dbReference type="CDD" id="cd14134">
    <property type="entry name" value="PKc_CLK"/>
    <property type="match status" value="1"/>
</dbReference>
<dbReference type="Proteomes" id="UP001209540">
    <property type="component" value="Unassembled WGS sequence"/>
</dbReference>
<dbReference type="GO" id="GO:0005634">
    <property type="term" value="C:nucleus"/>
    <property type="evidence" value="ECO:0007669"/>
    <property type="project" value="TreeGrafter"/>
</dbReference>
<keyword evidence="1 7" id="KW-0723">Serine/threonine-protein kinase</keyword>
<evidence type="ECO:0000256" key="1">
    <source>
        <dbReference type="ARBA" id="ARBA00022527"/>
    </source>
</evidence>
<evidence type="ECO:0000313" key="10">
    <source>
        <dbReference type="EMBL" id="KAI9275444.1"/>
    </source>
</evidence>
<feature type="compositionally biased region" description="Low complexity" evidence="8">
    <location>
        <begin position="464"/>
        <end position="477"/>
    </location>
</feature>
<dbReference type="Pfam" id="PF00069">
    <property type="entry name" value="Pkinase"/>
    <property type="match status" value="1"/>
</dbReference>
<evidence type="ECO:0000256" key="7">
    <source>
        <dbReference type="RuleBase" id="RU000304"/>
    </source>
</evidence>
<dbReference type="EMBL" id="JAIXMP010000003">
    <property type="protein sequence ID" value="KAI9275444.1"/>
    <property type="molecule type" value="Genomic_DNA"/>
</dbReference>
<feature type="binding site" evidence="6">
    <location>
        <position position="149"/>
    </location>
    <ligand>
        <name>ATP</name>
        <dbReference type="ChEBI" id="CHEBI:30616"/>
    </ligand>
</feature>
<dbReference type="InterPro" id="IPR000719">
    <property type="entry name" value="Prot_kinase_dom"/>
</dbReference>
<feature type="region of interest" description="Disordered" evidence="8">
    <location>
        <begin position="1"/>
        <end position="29"/>
    </location>
</feature>
<dbReference type="GO" id="GO:0004674">
    <property type="term" value="F:protein serine/threonine kinase activity"/>
    <property type="evidence" value="ECO:0007669"/>
    <property type="project" value="UniProtKB-KW"/>
</dbReference>
<dbReference type="InterPro" id="IPR011009">
    <property type="entry name" value="Kinase-like_dom_sf"/>
</dbReference>
<feature type="compositionally biased region" description="Low complexity" evidence="8">
    <location>
        <begin position="1"/>
        <end position="24"/>
    </location>
</feature>
<dbReference type="InterPro" id="IPR051175">
    <property type="entry name" value="CLK_kinases"/>
</dbReference>
<name>A0AAD5K940_9FUNG</name>
<reference evidence="10" key="2">
    <citation type="submission" date="2023-02" db="EMBL/GenBank/DDBJ databases">
        <authorList>
            <consortium name="DOE Joint Genome Institute"/>
            <person name="Mondo S.J."/>
            <person name="Chang Y."/>
            <person name="Wang Y."/>
            <person name="Ahrendt S."/>
            <person name="Andreopoulos W."/>
            <person name="Barry K."/>
            <person name="Beard J."/>
            <person name="Benny G.L."/>
            <person name="Blankenship S."/>
            <person name="Bonito G."/>
            <person name="Cuomo C."/>
            <person name="Desiro A."/>
            <person name="Gervers K.A."/>
            <person name="Hundley H."/>
            <person name="Kuo A."/>
            <person name="LaButti K."/>
            <person name="Lang B.F."/>
            <person name="Lipzen A."/>
            <person name="O'Donnell K."/>
            <person name="Pangilinan J."/>
            <person name="Reynolds N."/>
            <person name="Sandor L."/>
            <person name="Smith M.W."/>
            <person name="Tsang A."/>
            <person name="Grigoriev I.V."/>
            <person name="Stajich J.E."/>
            <person name="Spatafora J.W."/>
        </authorList>
    </citation>
    <scope>NUCLEOTIDE SEQUENCE</scope>
    <source>
        <strain evidence="10">RSA 2281</strain>
    </source>
</reference>
<gene>
    <name evidence="10" type="ORF">BDA99DRAFT_187026</name>
</gene>
<organism evidence="10 11">
    <name type="scientific">Phascolomyces articulosus</name>
    <dbReference type="NCBI Taxonomy" id="60185"/>
    <lineage>
        <taxon>Eukaryota</taxon>
        <taxon>Fungi</taxon>
        <taxon>Fungi incertae sedis</taxon>
        <taxon>Mucoromycota</taxon>
        <taxon>Mucoromycotina</taxon>
        <taxon>Mucoromycetes</taxon>
        <taxon>Mucorales</taxon>
        <taxon>Lichtheimiaceae</taxon>
        <taxon>Phascolomyces</taxon>
    </lineage>
</organism>
<dbReference type="InterPro" id="IPR017441">
    <property type="entry name" value="Protein_kinase_ATP_BS"/>
</dbReference>
<evidence type="ECO:0000256" key="4">
    <source>
        <dbReference type="ARBA" id="ARBA00022777"/>
    </source>
</evidence>
<evidence type="ECO:0000259" key="9">
    <source>
        <dbReference type="PROSITE" id="PS50011"/>
    </source>
</evidence>
<dbReference type="PANTHER" id="PTHR45646">
    <property type="entry name" value="SERINE/THREONINE-PROTEIN KINASE DOA-RELATED"/>
    <property type="match status" value="1"/>
</dbReference>
<dbReference type="SUPFAM" id="SSF56112">
    <property type="entry name" value="Protein kinase-like (PK-like)"/>
    <property type="match status" value="1"/>
</dbReference>
<comment type="similarity">
    <text evidence="7">Belongs to the protein kinase superfamily.</text>
</comment>
<protein>
    <submittedName>
        <fullName evidence="10">Kinase-like domain-containing protein</fullName>
    </submittedName>
</protein>
<dbReference type="PROSITE" id="PS00108">
    <property type="entry name" value="PROTEIN_KINASE_ST"/>
    <property type="match status" value="1"/>
</dbReference>
<evidence type="ECO:0000313" key="11">
    <source>
        <dbReference type="Proteomes" id="UP001209540"/>
    </source>
</evidence>
<dbReference type="AlphaFoldDB" id="A0AAD5K940"/>
<dbReference type="Gene3D" id="3.30.200.20">
    <property type="entry name" value="Phosphorylase Kinase, domain 1"/>
    <property type="match status" value="1"/>
</dbReference>
<proteinExistence type="inferred from homology"/>
<dbReference type="Gene3D" id="1.10.510.10">
    <property type="entry name" value="Transferase(Phosphotransferase) domain 1"/>
    <property type="match status" value="1"/>
</dbReference>
<keyword evidence="3 6" id="KW-0547">Nucleotide-binding</keyword>
<evidence type="ECO:0000256" key="5">
    <source>
        <dbReference type="ARBA" id="ARBA00022840"/>
    </source>
</evidence>
<feature type="domain" description="Protein kinase" evidence="9">
    <location>
        <begin position="120"/>
        <end position="445"/>
    </location>
</feature>
<keyword evidence="11" id="KW-1185">Reference proteome</keyword>
<keyword evidence="5 6" id="KW-0067">ATP-binding</keyword>
<dbReference type="InterPro" id="IPR008271">
    <property type="entry name" value="Ser/Thr_kinase_AS"/>
</dbReference>
<feature type="region of interest" description="Disordered" evidence="8">
    <location>
        <begin position="451"/>
        <end position="477"/>
    </location>
</feature>
<evidence type="ECO:0000256" key="3">
    <source>
        <dbReference type="ARBA" id="ARBA00022741"/>
    </source>
</evidence>
<evidence type="ECO:0000256" key="8">
    <source>
        <dbReference type="SAM" id="MobiDB-lite"/>
    </source>
</evidence>
<dbReference type="PROSITE" id="PS50011">
    <property type="entry name" value="PROTEIN_KINASE_DOM"/>
    <property type="match status" value="1"/>
</dbReference>
<dbReference type="PANTHER" id="PTHR45646:SF11">
    <property type="entry name" value="SERINE_THREONINE-PROTEIN KINASE DOA"/>
    <property type="match status" value="1"/>
</dbReference>
<keyword evidence="4 10" id="KW-0418">Kinase</keyword>
<keyword evidence="2" id="KW-0808">Transferase</keyword>
<dbReference type="GO" id="GO:0005524">
    <property type="term" value="F:ATP binding"/>
    <property type="evidence" value="ECO:0007669"/>
    <property type="project" value="UniProtKB-UniRule"/>
</dbReference>
<evidence type="ECO:0000256" key="2">
    <source>
        <dbReference type="ARBA" id="ARBA00022679"/>
    </source>
</evidence>
<dbReference type="GO" id="GO:0043484">
    <property type="term" value="P:regulation of RNA splicing"/>
    <property type="evidence" value="ECO:0007669"/>
    <property type="project" value="TreeGrafter"/>
</dbReference>
<dbReference type="PROSITE" id="PS00107">
    <property type="entry name" value="PROTEIN_KINASE_ATP"/>
    <property type="match status" value="1"/>
</dbReference>
<accession>A0AAD5K940</accession>